<dbReference type="AlphaFoldDB" id="A0A6P1ZG69"/>
<name>A0A6P1ZG69_9BACT</name>
<evidence type="ECO:0000313" key="2">
    <source>
        <dbReference type="EMBL" id="TVM31563.1"/>
    </source>
</evidence>
<dbReference type="RefSeq" id="WP_144306795.1">
    <property type="nucleotide sequence ID" value="NZ_QMIF01000015.1"/>
</dbReference>
<reference evidence="2 3" key="1">
    <citation type="submission" date="2018-06" db="EMBL/GenBank/DDBJ databases">
        <title>Complete genome of Desulfovibrio marinus P48SEP.</title>
        <authorList>
            <person name="Crispim J.S."/>
            <person name="Vidigal P.M.P."/>
            <person name="Silva L.C.F."/>
            <person name="Araujo L.C."/>
            <person name="Laguardia C.N."/>
            <person name="Dias R.S."/>
            <person name="Sousa M.P."/>
            <person name="Paula S.O."/>
            <person name="Silva C."/>
        </authorList>
    </citation>
    <scope>NUCLEOTIDE SEQUENCE [LARGE SCALE GENOMIC DNA]</scope>
    <source>
        <strain evidence="2 3">P48SEP</strain>
    </source>
</reference>
<keyword evidence="1" id="KW-0472">Membrane</keyword>
<dbReference type="Proteomes" id="UP000434052">
    <property type="component" value="Unassembled WGS sequence"/>
</dbReference>
<accession>A0A6P1ZG69</accession>
<gene>
    <name evidence="2" type="ORF">DQK91_18015</name>
</gene>
<proteinExistence type="predicted"/>
<evidence type="ECO:0000256" key="1">
    <source>
        <dbReference type="SAM" id="Phobius"/>
    </source>
</evidence>
<keyword evidence="1" id="KW-1133">Transmembrane helix</keyword>
<feature type="transmembrane region" description="Helical" evidence="1">
    <location>
        <begin position="15"/>
        <end position="34"/>
    </location>
</feature>
<comment type="caution">
    <text evidence="2">The sequence shown here is derived from an EMBL/GenBank/DDBJ whole genome shotgun (WGS) entry which is preliminary data.</text>
</comment>
<dbReference type="OrthoDB" id="9803365at2"/>
<protein>
    <submittedName>
        <fullName evidence="2">YfiR family protein</fullName>
    </submittedName>
</protein>
<dbReference type="Pfam" id="PF13689">
    <property type="entry name" value="DUF4154"/>
    <property type="match status" value="1"/>
</dbReference>
<evidence type="ECO:0000313" key="3">
    <source>
        <dbReference type="Proteomes" id="UP000434052"/>
    </source>
</evidence>
<dbReference type="InterPro" id="IPR025293">
    <property type="entry name" value="YfiR/HmsC-like"/>
</dbReference>
<dbReference type="EMBL" id="QMIF01000015">
    <property type="protein sequence ID" value="TVM31563.1"/>
    <property type="molecule type" value="Genomic_DNA"/>
</dbReference>
<sequence>MRHRIGAAQDSGSLFPEWLCRVAIAMIILAYVVLRPIAARTGEVRQPTEQEVKVALLYKFAKFVEWSEVRMREAKTFRICILGRNPFGEALGLLEGKQIKDMPLAVHFAREPAEVGACHIVFVGRDWAERFDEVLATLGSRGVLFVGDVSGFAQRGGVLEFSLENGRVGFAINPDAARREGLAISSKLMRLARVVDGN</sequence>
<keyword evidence="1" id="KW-0812">Transmembrane</keyword>
<organism evidence="2 3">
    <name type="scientific">Oceanidesulfovibrio marinus</name>
    <dbReference type="NCBI Taxonomy" id="370038"/>
    <lineage>
        <taxon>Bacteria</taxon>
        <taxon>Pseudomonadati</taxon>
        <taxon>Thermodesulfobacteriota</taxon>
        <taxon>Desulfovibrionia</taxon>
        <taxon>Desulfovibrionales</taxon>
        <taxon>Desulfovibrionaceae</taxon>
        <taxon>Oceanidesulfovibrio</taxon>
    </lineage>
</organism>